<evidence type="ECO:0000313" key="6">
    <source>
        <dbReference type="EMBL" id="OJJ25144.1"/>
    </source>
</evidence>
<organism evidence="6 7">
    <name type="scientific">Roseofilum reptotaenium AO1-A</name>
    <dbReference type="NCBI Taxonomy" id="1925591"/>
    <lineage>
        <taxon>Bacteria</taxon>
        <taxon>Bacillati</taxon>
        <taxon>Cyanobacteriota</taxon>
        <taxon>Cyanophyceae</taxon>
        <taxon>Desertifilales</taxon>
        <taxon>Desertifilaceae</taxon>
        <taxon>Roseofilum</taxon>
    </lineage>
</organism>
<protein>
    <recommendedName>
        <fullName evidence="8">Cobalt ABC transporter permease</fullName>
    </recommendedName>
</protein>
<dbReference type="Pfam" id="PF02361">
    <property type="entry name" value="CbiQ"/>
    <property type="match status" value="1"/>
</dbReference>
<dbReference type="STRING" id="1925591.BI308_13230"/>
<keyword evidence="7" id="KW-1185">Reference proteome</keyword>
<evidence type="ECO:0008006" key="8">
    <source>
        <dbReference type="Google" id="ProtNLM"/>
    </source>
</evidence>
<dbReference type="AlphaFoldDB" id="A0A1L9QR51"/>
<evidence type="ECO:0000256" key="4">
    <source>
        <dbReference type="ARBA" id="ARBA00023136"/>
    </source>
</evidence>
<feature type="transmembrane region" description="Helical" evidence="5">
    <location>
        <begin position="137"/>
        <end position="158"/>
    </location>
</feature>
<dbReference type="Proteomes" id="UP000183940">
    <property type="component" value="Unassembled WGS sequence"/>
</dbReference>
<proteinExistence type="predicted"/>
<feature type="transmembrane region" description="Helical" evidence="5">
    <location>
        <begin position="72"/>
        <end position="93"/>
    </location>
</feature>
<feature type="transmembrane region" description="Helical" evidence="5">
    <location>
        <begin position="271"/>
        <end position="292"/>
    </location>
</feature>
<dbReference type="GO" id="GO:0005886">
    <property type="term" value="C:plasma membrane"/>
    <property type="evidence" value="ECO:0007669"/>
    <property type="project" value="TreeGrafter"/>
</dbReference>
<reference evidence="6" key="1">
    <citation type="submission" date="2016-10" db="EMBL/GenBank/DDBJ databases">
        <title>CRISPR-Cas defence system in Roseofilum reptotaenium: evidence of a bacteriophage-cyanobacterium arms race in the coral black band disease.</title>
        <authorList>
            <person name="Buerger P."/>
            <person name="Wood-Charlson E.M."/>
            <person name="Weynberg K.D."/>
            <person name="Willis B."/>
            <person name="Van Oppen M.J."/>
        </authorList>
    </citation>
    <scope>NUCLEOTIDE SEQUENCE [LARGE SCALE GENOMIC DNA]</scope>
    <source>
        <strain evidence="6">AO1-A</strain>
    </source>
</reference>
<feature type="transmembrane region" description="Helical" evidence="5">
    <location>
        <begin position="29"/>
        <end position="60"/>
    </location>
</feature>
<gene>
    <name evidence="6" type="ORF">BI308_13230</name>
</gene>
<dbReference type="PANTHER" id="PTHR33514">
    <property type="entry name" value="PROTEIN ABCI12, CHLOROPLASTIC"/>
    <property type="match status" value="1"/>
</dbReference>
<dbReference type="EMBL" id="MLAW01000021">
    <property type="protein sequence ID" value="OJJ25144.1"/>
    <property type="molecule type" value="Genomic_DNA"/>
</dbReference>
<evidence type="ECO:0000256" key="5">
    <source>
        <dbReference type="SAM" id="Phobius"/>
    </source>
</evidence>
<keyword evidence="4 5" id="KW-0472">Membrane</keyword>
<evidence type="ECO:0000313" key="7">
    <source>
        <dbReference type="Proteomes" id="UP000183940"/>
    </source>
</evidence>
<dbReference type="InterPro" id="IPR003339">
    <property type="entry name" value="ABC/ECF_trnsptr_transmembrane"/>
</dbReference>
<comment type="caution">
    <text evidence="6">The sequence shown here is derived from an EMBL/GenBank/DDBJ whole genome shotgun (WGS) entry which is preliminary data.</text>
</comment>
<feature type="transmembrane region" description="Helical" evidence="5">
    <location>
        <begin position="113"/>
        <end position="130"/>
    </location>
</feature>
<evidence type="ECO:0000256" key="1">
    <source>
        <dbReference type="ARBA" id="ARBA00004141"/>
    </source>
</evidence>
<evidence type="ECO:0000256" key="2">
    <source>
        <dbReference type="ARBA" id="ARBA00022692"/>
    </source>
</evidence>
<evidence type="ECO:0000256" key="3">
    <source>
        <dbReference type="ARBA" id="ARBA00022989"/>
    </source>
</evidence>
<keyword evidence="2 5" id="KW-0812">Transmembrane</keyword>
<dbReference type="PANTHER" id="PTHR33514:SF13">
    <property type="entry name" value="PROTEIN ABCI12, CHLOROPLASTIC"/>
    <property type="match status" value="1"/>
</dbReference>
<comment type="subcellular location">
    <subcellularLocation>
        <location evidence="1">Membrane</location>
        <topology evidence="1">Multi-pass membrane protein</topology>
    </subcellularLocation>
</comment>
<accession>A0A1L9QR51</accession>
<sequence length="296" mass="33592">MDLLRSLPIGLYLENPTTWLHRLDPRIKLIWLLSFLAIPVLASTPFRLILVGFLIAITLTTSIPLRVLKQQLGWLLMLGTLIVLITIVAPDGLTVVHQPRLPAIEDSFAQPTSYRYTLLTLNLGFSQLIITRLSLDLGLRLGTLIFTVIYSTGLFLLTTAPEEVTAALETWMSPLKRWGVPVTEITLTLTLSLRFIALVLEEVQNLIRSINTRAINWKKLGLKRSSQVWLMVVERLLENLLLRAAQIASAMEVRGFTQPNEHKVEWYQFQWHIWDGVALISLVGLWVARLVWGQMG</sequence>
<dbReference type="CDD" id="cd16914">
    <property type="entry name" value="EcfT"/>
    <property type="match status" value="1"/>
</dbReference>
<name>A0A1L9QR51_9CYAN</name>
<keyword evidence="3 5" id="KW-1133">Transmembrane helix</keyword>